<evidence type="ECO:0000256" key="2">
    <source>
        <dbReference type="SAM" id="Phobius"/>
    </source>
</evidence>
<reference evidence="3 4" key="1">
    <citation type="submission" date="2018-10" db="EMBL/GenBank/DDBJ databases">
        <title>Aeromicrobium sp. 9W16Y-2 whole genome shotgun sequence.</title>
        <authorList>
            <person name="Li F."/>
        </authorList>
    </citation>
    <scope>NUCLEOTIDE SEQUENCE [LARGE SCALE GENOMIC DNA]</scope>
    <source>
        <strain evidence="3 4">9W16Y-2</strain>
    </source>
</reference>
<organism evidence="3 4">
    <name type="scientific">Aeromicrobium phragmitis</name>
    <dbReference type="NCBI Taxonomy" id="2478914"/>
    <lineage>
        <taxon>Bacteria</taxon>
        <taxon>Bacillati</taxon>
        <taxon>Actinomycetota</taxon>
        <taxon>Actinomycetes</taxon>
        <taxon>Propionibacteriales</taxon>
        <taxon>Nocardioidaceae</taxon>
        <taxon>Aeromicrobium</taxon>
    </lineage>
</organism>
<keyword evidence="4" id="KW-1185">Reference proteome</keyword>
<dbReference type="OrthoDB" id="4870234at2"/>
<feature type="region of interest" description="Disordered" evidence="1">
    <location>
        <begin position="1"/>
        <end position="23"/>
    </location>
</feature>
<keyword evidence="2" id="KW-0812">Transmembrane</keyword>
<dbReference type="EMBL" id="RDBF01000002">
    <property type="protein sequence ID" value="RLV56958.1"/>
    <property type="molecule type" value="Genomic_DNA"/>
</dbReference>
<name>A0A3L8PR72_9ACTN</name>
<dbReference type="RefSeq" id="WP_121793259.1">
    <property type="nucleotide sequence ID" value="NZ_RDBF01000002.1"/>
</dbReference>
<dbReference type="AlphaFoldDB" id="A0A3L8PR72"/>
<dbReference type="Pfam" id="PF07332">
    <property type="entry name" value="Phage_holin_3_6"/>
    <property type="match status" value="1"/>
</dbReference>
<accession>A0A3L8PR72</accession>
<gene>
    <name evidence="3" type="ORF">D9V41_04115</name>
</gene>
<sequence>MSHANPEGADARTSAAPSDTTTGELLARLSQETSRLVRDEIRLAQAELSETGKRAGVGLGLFSAGGILAWFGFGALVAAAILALDLVTPAWLAALIVAVVLFVGAGVAALIGKKQVQQVSPKPERTVDTIKDDIEAVKEARHRDHTS</sequence>
<dbReference type="Proteomes" id="UP000282515">
    <property type="component" value="Unassembled WGS sequence"/>
</dbReference>
<keyword evidence="2" id="KW-0472">Membrane</keyword>
<keyword evidence="2" id="KW-1133">Transmembrane helix</keyword>
<proteinExistence type="predicted"/>
<comment type="caution">
    <text evidence="3">The sequence shown here is derived from an EMBL/GenBank/DDBJ whole genome shotgun (WGS) entry which is preliminary data.</text>
</comment>
<dbReference type="InterPro" id="IPR009937">
    <property type="entry name" value="Phage_holin_3_6"/>
</dbReference>
<evidence type="ECO:0000256" key="1">
    <source>
        <dbReference type="SAM" id="MobiDB-lite"/>
    </source>
</evidence>
<feature type="transmembrane region" description="Helical" evidence="2">
    <location>
        <begin position="90"/>
        <end position="112"/>
    </location>
</feature>
<evidence type="ECO:0000313" key="4">
    <source>
        <dbReference type="Proteomes" id="UP000282515"/>
    </source>
</evidence>
<feature type="transmembrane region" description="Helical" evidence="2">
    <location>
        <begin position="59"/>
        <end position="84"/>
    </location>
</feature>
<evidence type="ECO:0000313" key="3">
    <source>
        <dbReference type="EMBL" id="RLV56958.1"/>
    </source>
</evidence>
<protein>
    <submittedName>
        <fullName evidence="3">Phage holin family protein</fullName>
    </submittedName>
</protein>